<reference evidence="5 6" key="1">
    <citation type="journal article" date="2007" name="Science">
        <title>The Chlamydomonas genome reveals the evolution of key animal and plant functions.</title>
        <authorList>
            <person name="Merchant S.S."/>
            <person name="Prochnik S.E."/>
            <person name="Vallon O."/>
            <person name="Harris E.H."/>
            <person name="Karpowicz S.J."/>
            <person name="Witman G.B."/>
            <person name="Terry A."/>
            <person name="Salamov A."/>
            <person name="Fritz-Laylin L.K."/>
            <person name="Marechal-Drouard L."/>
            <person name="Marshall W.F."/>
            <person name="Qu L.H."/>
            <person name="Nelson D.R."/>
            <person name="Sanderfoot A.A."/>
            <person name="Spalding M.H."/>
            <person name="Kapitonov V.V."/>
            <person name="Ren Q."/>
            <person name="Ferris P."/>
            <person name="Lindquist E."/>
            <person name="Shapiro H."/>
            <person name="Lucas S.M."/>
            <person name="Grimwood J."/>
            <person name="Schmutz J."/>
            <person name="Cardol P."/>
            <person name="Cerutti H."/>
            <person name="Chanfreau G."/>
            <person name="Chen C.L."/>
            <person name="Cognat V."/>
            <person name="Croft M.T."/>
            <person name="Dent R."/>
            <person name="Dutcher S."/>
            <person name="Fernandez E."/>
            <person name="Fukuzawa H."/>
            <person name="Gonzalez-Ballester D."/>
            <person name="Gonzalez-Halphen D."/>
            <person name="Hallmann A."/>
            <person name="Hanikenne M."/>
            <person name="Hippler M."/>
            <person name="Inwood W."/>
            <person name="Jabbari K."/>
            <person name="Kalanon M."/>
            <person name="Kuras R."/>
            <person name="Lefebvre P.A."/>
            <person name="Lemaire S.D."/>
            <person name="Lobanov A.V."/>
            <person name="Lohr M."/>
            <person name="Manuell A."/>
            <person name="Meier I."/>
            <person name="Mets L."/>
            <person name="Mittag M."/>
            <person name="Mittelmeier T."/>
            <person name="Moroney J.V."/>
            <person name="Moseley J."/>
            <person name="Napoli C."/>
            <person name="Nedelcu A.M."/>
            <person name="Niyogi K."/>
            <person name="Novoselov S.V."/>
            <person name="Paulsen I.T."/>
            <person name="Pazour G."/>
            <person name="Purton S."/>
            <person name="Ral J.P."/>
            <person name="Riano-Pachon D.M."/>
            <person name="Riekhof W."/>
            <person name="Rymarquis L."/>
            <person name="Schroda M."/>
            <person name="Stern D."/>
            <person name="Umen J."/>
            <person name="Willows R."/>
            <person name="Wilson N."/>
            <person name="Zimmer S.L."/>
            <person name="Allmer J."/>
            <person name="Balk J."/>
            <person name="Bisova K."/>
            <person name="Chen C.J."/>
            <person name="Elias M."/>
            <person name="Gendler K."/>
            <person name="Hauser C."/>
            <person name="Lamb M.R."/>
            <person name="Ledford H."/>
            <person name="Long J.C."/>
            <person name="Minagawa J."/>
            <person name="Page M.D."/>
            <person name="Pan J."/>
            <person name="Pootakham W."/>
            <person name="Roje S."/>
            <person name="Rose A."/>
            <person name="Stahlberg E."/>
            <person name="Terauchi A.M."/>
            <person name="Yang P."/>
            <person name="Ball S."/>
            <person name="Bowler C."/>
            <person name="Dieckmann C.L."/>
            <person name="Gladyshev V.N."/>
            <person name="Green P."/>
            <person name="Jorgensen R."/>
            <person name="Mayfield S."/>
            <person name="Mueller-Roeber B."/>
            <person name="Rajamani S."/>
            <person name="Sayre R.T."/>
            <person name="Brokstein P."/>
            <person name="Dubchak I."/>
            <person name="Goodstein D."/>
            <person name="Hornick L."/>
            <person name="Huang Y.W."/>
            <person name="Jhaveri J."/>
            <person name="Luo Y."/>
            <person name="Martinez D."/>
            <person name="Ngau W.C."/>
            <person name="Otillar B."/>
            <person name="Poliakov A."/>
            <person name="Porter A."/>
            <person name="Szajkowski L."/>
            <person name="Werner G."/>
            <person name="Zhou K."/>
            <person name="Grigoriev I.V."/>
            <person name="Rokhsar D.S."/>
            <person name="Grossman A.R."/>
        </authorList>
    </citation>
    <scope>NUCLEOTIDE SEQUENCE [LARGE SCALE GENOMIC DNA]</scope>
    <source>
        <strain evidence="6">CC-503</strain>
    </source>
</reference>
<evidence type="ECO:0000256" key="2">
    <source>
        <dbReference type="SAM" id="Phobius"/>
    </source>
</evidence>
<feature type="region of interest" description="Disordered" evidence="1">
    <location>
        <begin position="1972"/>
        <end position="2051"/>
    </location>
</feature>
<dbReference type="GO" id="GO:0042594">
    <property type="term" value="P:response to starvation"/>
    <property type="evidence" value="ECO:0000318"/>
    <property type="project" value="GO_Central"/>
</dbReference>
<dbReference type="GeneID" id="5718732"/>
<feature type="compositionally biased region" description="Polar residues" evidence="1">
    <location>
        <begin position="1677"/>
        <end position="1697"/>
    </location>
</feature>
<dbReference type="Proteomes" id="UP000006906">
    <property type="component" value="Chromosome 3"/>
</dbReference>
<dbReference type="GO" id="GO:0005634">
    <property type="term" value="C:nucleus"/>
    <property type="evidence" value="ECO:0000318"/>
    <property type="project" value="GO_Central"/>
</dbReference>
<dbReference type="PROSITE" id="PS50125">
    <property type="entry name" value="GUANYLATE_CYCLASE_2"/>
    <property type="match status" value="1"/>
</dbReference>
<gene>
    <name evidence="5" type="ORF">CHLRE_03g194900v5</name>
</gene>
<dbReference type="EMBL" id="CM008964">
    <property type="protein sequence ID" value="PNW85615.1"/>
    <property type="molecule type" value="Genomic_DNA"/>
</dbReference>
<feature type="compositionally biased region" description="Low complexity" evidence="1">
    <location>
        <begin position="1246"/>
        <end position="1266"/>
    </location>
</feature>
<feature type="region of interest" description="Disordered" evidence="1">
    <location>
        <begin position="1626"/>
        <end position="1715"/>
    </location>
</feature>
<feature type="transmembrane region" description="Helical" evidence="2">
    <location>
        <begin position="707"/>
        <end position="732"/>
    </location>
</feature>
<protein>
    <recommendedName>
        <fullName evidence="4">Guanylate cyclase domain-containing protein</fullName>
    </recommendedName>
</protein>
<feature type="compositionally biased region" description="Polar residues" evidence="1">
    <location>
        <begin position="1281"/>
        <end position="1297"/>
    </location>
</feature>
<dbReference type="InterPro" id="IPR001054">
    <property type="entry name" value="A/G_cyclase"/>
</dbReference>
<dbReference type="PANTHER" id="PTHR43081">
    <property type="entry name" value="ADENYLATE CYCLASE, TERMINAL-DIFFERENTIATION SPECIFIC-RELATED"/>
    <property type="match status" value="1"/>
</dbReference>
<evidence type="ECO:0000313" key="5">
    <source>
        <dbReference type="EMBL" id="PNW85615.1"/>
    </source>
</evidence>
<dbReference type="InterPro" id="IPR050697">
    <property type="entry name" value="Adenylyl/Guanylyl_Cyclase_3/4"/>
</dbReference>
<feature type="chain" id="PRO_5014337953" description="Guanylate cyclase domain-containing protein" evidence="3">
    <location>
        <begin position="19"/>
        <end position="2542"/>
    </location>
</feature>
<dbReference type="ExpressionAtlas" id="A0A2K3DYL3">
    <property type="expression patterns" value="baseline and differential"/>
</dbReference>
<dbReference type="SUPFAM" id="SSF53850">
    <property type="entry name" value="Periplasmic binding protein-like II"/>
    <property type="match status" value="1"/>
</dbReference>
<evidence type="ECO:0000256" key="3">
    <source>
        <dbReference type="SAM" id="SignalP"/>
    </source>
</evidence>
<dbReference type="PANTHER" id="PTHR43081:SF1">
    <property type="entry name" value="ADENYLATE CYCLASE, TERMINAL-DIFFERENTIATION SPECIFIC"/>
    <property type="match status" value="1"/>
</dbReference>
<dbReference type="KEGG" id="cre:CHLRE_03g194900v5"/>
<dbReference type="GO" id="GO:0035556">
    <property type="term" value="P:intracellular signal transduction"/>
    <property type="evidence" value="ECO:0007669"/>
    <property type="project" value="InterPro"/>
</dbReference>
<keyword evidence="2" id="KW-0812">Transmembrane</keyword>
<feature type="region of interest" description="Disordered" evidence="1">
    <location>
        <begin position="1409"/>
        <end position="1452"/>
    </location>
</feature>
<feature type="domain" description="Guanylate cyclase" evidence="4">
    <location>
        <begin position="757"/>
        <end position="815"/>
    </location>
</feature>
<feature type="compositionally biased region" description="Low complexity" evidence="1">
    <location>
        <begin position="1972"/>
        <end position="2006"/>
    </location>
</feature>
<dbReference type="InParanoid" id="A0A2K3DYL3"/>
<name>A0A2K3DYL3_CHLRE</name>
<feature type="region of interest" description="Disordered" evidence="1">
    <location>
        <begin position="1023"/>
        <end position="1045"/>
    </location>
</feature>
<proteinExistence type="predicted"/>
<evidence type="ECO:0000313" key="6">
    <source>
        <dbReference type="Proteomes" id="UP000006906"/>
    </source>
</evidence>
<dbReference type="Gene3D" id="3.30.70.1230">
    <property type="entry name" value="Nucleotide cyclase"/>
    <property type="match status" value="3"/>
</dbReference>
<dbReference type="RefSeq" id="XP_042926363.1">
    <property type="nucleotide sequence ID" value="XM_043061234.1"/>
</dbReference>
<keyword evidence="2" id="KW-1133">Transmembrane helix</keyword>
<feature type="compositionally biased region" description="Polar residues" evidence="1">
    <location>
        <begin position="1109"/>
        <end position="1129"/>
    </location>
</feature>
<feature type="compositionally biased region" description="Low complexity" evidence="1">
    <location>
        <begin position="1177"/>
        <end position="1192"/>
    </location>
</feature>
<dbReference type="GO" id="GO:0009190">
    <property type="term" value="P:cyclic nucleotide biosynthetic process"/>
    <property type="evidence" value="ECO:0007669"/>
    <property type="project" value="InterPro"/>
</dbReference>
<keyword evidence="6" id="KW-1185">Reference proteome</keyword>
<feature type="region of interest" description="Disordered" evidence="1">
    <location>
        <begin position="1177"/>
        <end position="1297"/>
    </location>
</feature>
<feature type="compositionally biased region" description="Gly residues" evidence="1">
    <location>
        <begin position="1025"/>
        <end position="1044"/>
    </location>
</feature>
<dbReference type="GO" id="GO:0000987">
    <property type="term" value="F:cis-regulatory region sequence-specific DNA binding"/>
    <property type="evidence" value="ECO:0000318"/>
    <property type="project" value="GO_Central"/>
</dbReference>
<evidence type="ECO:0000259" key="4">
    <source>
        <dbReference type="PROSITE" id="PS50125"/>
    </source>
</evidence>
<feature type="signal peptide" evidence="3">
    <location>
        <begin position="1"/>
        <end position="18"/>
    </location>
</feature>
<dbReference type="InterPro" id="IPR029787">
    <property type="entry name" value="Nucleotide_cyclase"/>
</dbReference>
<feature type="compositionally biased region" description="Polar residues" evidence="1">
    <location>
        <begin position="1626"/>
        <end position="1636"/>
    </location>
</feature>
<keyword evidence="2" id="KW-0472">Membrane</keyword>
<feature type="region of interest" description="Disordered" evidence="1">
    <location>
        <begin position="1106"/>
        <end position="1129"/>
    </location>
</feature>
<evidence type="ECO:0000256" key="1">
    <source>
        <dbReference type="SAM" id="MobiDB-lite"/>
    </source>
</evidence>
<dbReference type="GO" id="GO:0000981">
    <property type="term" value="F:DNA-binding transcription factor activity, RNA polymerase II-specific"/>
    <property type="evidence" value="ECO:0000318"/>
    <property type="project" value="GO_Central"/>
</dbReference>
<keyword evidence="3" id="KW-0732">Signal</keyword>
<sequence>MRWIFLGLLALSLVVLRGEHVAGECNFNDASQCTAVLVKNVLEAFATAGLAVPAVNASAEIGSAVSSFTSACLGVQNVLRAVRFLTPSSNDGILASQAQVFTRATGFRAEFSSLLLSRIAEEVDFQLQTNVSLYDAWILDVQSAEGAMRAHAVALLDELVAAAATEQAELLAAAAAKEAARAANASANASAVTSAAPANASVAAAMAANSTAGSGSSVSGGVDNAGGDVEAEVAELRAAAERAGTADEDVHPFYRTHAASYLGNRTGVVVSGFMPLLYWRRDIFAARLNLTRPPATWSELLDVGRRLHGTDLNGDGQPDPALCWSSPGCSDVGVLLGALLASLIQHTGSSSGWLLSPDSLSPLAAGPPLHAALQLLGLMGGLEAAPGTAGPAYADGSTCALAHVRFFAGSCAMSINWPTQFKVAQLRFPRLRGNVGVAALPGSQVVWDREAGAWITCDSAAAACPFADTVPALQLPQLLNGTDNVVASGNGSSSNSSGAGSVRVNRAPFVGMSALVGAVDVRTPSNYRTAAFKFFTQLSSPNVSWAQLLDPTSAIGPFRLQHLDPASMGRWRAGGYDNTDLTDFLGAWRTTIEHPNVALLLRMPGAAGLRDALQWAATQVVGLGTPSGGLAAAPGSALVAGTGGPELAAAVQVAAAGLATRLRAALDAAGPLEQTQRIYWRTLNYTPPAVAAAPPPSHGGISDGQRITIAAVVSAVGAALCLAAALGGYAWYRRRQAARHRTLFGRMVAPGASPATCLVVTDIVDSTRLWESVQQLAMARAVQLHHDTLRQLLKETGGYESATEGDSFILSFYGPADAVAFCLRAQAALLACTWPAELLQQELCRPVYAVARSLAPTPPERGRGVVRGGLRPPRLPLGGGAAAAPAAPSVPAATEPNLSFGRHSGTLFGPLAQLGSQASALSGAGGSGAGGALSLGGRVRLGSTAGVAGTSTSPAGDVLGGAVTLAGVGSAAVAAAAGASVSLYRGGGASPGTGIQDGGTGGATAGMLTGLVVSELQAPPSVMGAEGGAAGGASGGGGGGGGGVSLPSPLFALQAQQQHQHLLLYQQQQMQMQRPPAAAAGSPTSRWFQPAAAAVSTSLRRLQAAMRPGSSTGMPDQPHSARSQRAGSSGVISAFAAAAGMTANAPTGPAAAGDPNSPGGGVLNAIMRSAGSVTALLSRGGSGGAASRAGTSPSQPGRRLLQTIQHGVGLSSTSSAPQHPLPLLSRSTNPSSWAAAATDVSPPHVLSHSQSQLQSQVQLQIRQQSLASGGSSRRPAPRQGSRLNYINNTPRTNSGSAVTFRSSGVTTAATVGGGGGPDSPVRFRSEAAVAGGPVSGGAVSGLRHLIRTVSGLSSASNSRRSHAMLQRAAGGSGDVGEYQAASLAGAATVAGLVSGPGAVGLGTWSPGRAAGLSPEPSGLDEIMSSTGEEQAGAAAASTSAASPIPVPQRPSDCVPAGSAAAAAAITDARGGGGRGGVTATSFVVSGGGASGGTGSDTPLDELGMMSLDPSPRVTDAAMIAADDDGAAAAAAATTSLLAAATIARVAVRPLGFHPAAGAAAARGSMAGEMPPSLSMGMAAAPSASTSGAMYGSGAVSVAAAAGGGAATAAAEAAAATTACAVSNTVRGTSASGSMDMNSRLPLPPYEDTHGGAVLSALSRAETRPDGSGDGAGLHTYSPATSPSQANAITGPSPTPLTLQGAACPPEPHALADAGAGASTRTAALSVFDSTAAPAAAAASGAAATTGAVSLSHAQAGMQRAESDLLRFPAAGYSVGYSAAAGYGSVYGGGSGGGYDRGGTADQLVLTTANMGAFDGATGSCAMSAAFALVTGQAGGGGGGGGVMGTMELGSDLQEPAGASPTSVGGAAYVSRASGTPGGGGGLLPMTFRRSSTQVQEAVGLGGGGGGGWAAGLLPSGPVMTETLDTSSYALQPFSVASLGAAATAAATAAMGPGRSMTLAEYYGQIYKVLQPQQQQPQQQQPQQQQPQQQQSRQGSQQLQSQQQLSPHSGNTVASQRSALAASTPVPSPQGRQAAGGAAETEGWSQQQQQQQQQALPAGAILMFCGLQVRMGVHAGVEPTEVSYNRVAGRTQYSGTALQFAKVVCDAAQGGMVLLSATAHEQLNKAGGAGGGGLGGGGGGGCGVPLVLDMGSHVVTTRPEPVQLYMAASRGLLCRVPALGPVRSREQLGAGVLCAPLGCVALGVLVVAGLPTLQAWDKAVTEEALDTFRRVVVTVALRQLGGQLVEEGPGRVLAAFCSAASAVRWAASCEALLKAADWSEALLAHELCEEVAGPVLLDPNMEGPVASAHDDAARCLFRGLRVRGAVDVARVKAELLPATGRLAYRGALAGNVGRMAAFVSVGQVVCTGRAWRCYQAATELAALTEAAAAAAAAATGGLQPASSSLPPPPLPVLGASLGLHSIRGVGDKLELWSLRLGGSAVEYFDSMSVMGTRQRDEIAAAAAQGLLGPGPGRPARATADAQAQLMMLQKARESTAAAAGAGVVQRTPDTASTVQLQLQLAGSGSGLPVWEVAPEDLRGMMVE</sequence>
<feature type="compositionally biased region" description="Polar residues" evidence="1">
    <location>
        <begin position="2007"/>
        <end position="2017"/>
    </location>
</feature>
<organism evidence="5 6">
    <name type="scientific">Chlamydomonas reinhardtii</name>
    <name type="common">Chlamydomonas smithii</name>
    <dbReference type="NCBI Taxonomy" id="3055"/>
    <lineage>
        <taxon>Eukaryota</taxon>
        <taxon>Viridiplantae</taxon>
        <taxon>Chlorophyta</taxon>
        <taxon>core chlorophytes</taxon>
        <taxon>Chlorophyceae</taxon>
        <taxon>CS clade</taxon>
        <taxon>Chlamydomonadales</taxon>
        <taxon>Chlamydomonadaceae</taxon>
        <taxon>Chlamydomonas</taxon>
    </lineage>
</organism>
<accession>A0A2K3DYL3</accession>
<feature type="compositionally biased region" description="Low complexity" evidence="1">
    <location>
        <begin position="1424"/>
        <end position="1442"/>
    </location>
</feature>
<dbReference type="Gene3D" id="3.40.190.10">
    <property type="entry name" value="Periplasmic binding protein-like II"/>
    <property type="match status" value="1"/>
</dbReference>
<dbReference type="OrthoDB" id="546805at2759"/>
<dbReference type="Gramene" id="PNW85615">
    <property type="protein sequence ID" value="PNW85615"/>
    <property type="gene ID" value="CHLRE_03g194900v5"/>
</dbReference>
<dbReference type="SUPFAM" id="SSF55073">
    <property type="entry name" value="Nucleotide cyclase"/>
    <property type="match status" value="2"/>
</dbReference>
<feature type="compositionally biased region" description="Polar residues" evidence="1">
    <location>
        <begin position="1202"/>
        <end position="1217"/>
    </location>
</feature>